<dbReference type="EMBL" id="JASCIQ010000013">
    <property type="protein sequence ID" value="MDI3405079.1"/>
    <property type="molecule type" value="Genomic_DNA"/>
</dbReference>
<dbReference type="Proteomes" id="UP001223978">
    <property type="component" value="Unassembled WGS sequence"/>
</dbReference>
<proteinExistence type="predicted"/>
<feature type="region of interest" description="Disordered" evidence="1">
    <location>
        <begin position="186"/>
        <end position="214"/>
    </location>
</feature>
<sequence>MLEVPRHNVDERLLTVASDGIKDRTLDRWYEWRYGGPSLRSVAGLRDALLDNVGAGVQDDGTPTGPWHSVLETAAECAWGILCVGCHPDGDQEIRLPLIGSDISTDDEEVEFGDLAVSRPTTTETWVDAFALCLVSGLIRDWRRVIGPLLDDFADEIRDGVPYSAMESRSEPAGLAEMDALRRYLAPTTGDGPAGWPREPLREPTADERRAAAGQLDAAGPLSPDRQLLRVLLDDDQDAFEQALAARLVQHRESVGPDPAPRSLLPVGALALAALAVQVHGWDLAVRSGYLPPRFLGTPRAS</sequence>
<organism evidence="2 3">
    <name type="scientific">Streptomyces cavernicola</name>
    <dbReference type="NCBI Taxonomy" id="3043613"/>
    <lineage>
        <taxon>Bacteria</taxon>
        <taxon>Bacillati</taxon>
        <taxon>Actinomycetota</taxon>
        <taxon>Actinomycetes</taxon>
        <taxon>Kitasatosporales</taxon>
        <taxon>Streptomycetaceae</taxon>
        <taxon>Streptomyces</taxon>
    </lineage>
</organism>
<name>A0ABT6SBC6_9ACTN</name>
<evidence type="ECO:0000256" key="1">
    <source>
        <dbReference type="SAM" id="MobiDB-lite"/>
    </source>
</evidence>
<accession>A0ABT6SBC6</accession>
<dbReference type="InterPro" id="IPR029074">
    <property type="entry name" value="Imm49"/>
</dbReference>
<evidence type="ECO:0000313" key="2">
    <source>
        <dbReference type="EMBL" id="MDI3405079.1"/>
    </source>
</evidence>
<dbReference type="RefSeq" id="WP_282543017.1">
    <property type="nucleotide sequence ID" value="NZ_JASCIQ010000013.1"/>
</dbReference>
<keyword evidence="3" id="KW-1185">Reference proteome</keyword>
<gene>
    <name evidence="2" type="ORF">QIS96_14790</name>
</gene>
<protein>
    <submittedName>
        <fullName evidence="2">Immunity 49 family protein</fullName>
    </submittedName>
</protein>
<reference evidence="2 3" key="1">
    <citation type="submission" date="2023-05" db="EMBL/GenBank/DDBJ databases">
        <title>Draft genome sequence of Streptomyces sp. B-S-A6 isolated from a cave soil in Thailand.</title>
        <authorList>
            <person name="Chamroensaksri N."/>
            <person name="Muangham S."/>
        </authorList>
    </citation>
    <scope>NUCLEOTIDE SEQUENCE [LARGE SCALE GENOMIC DNA]</scope>
    <source>
        <strain evidence="2 3">B-S-A6</strain>
    </source>
</reference>
<feature type="compositionally biased region" description="Basic and acidic residues" evidence="1">
    <location>
        <begin position="199"/>
        <end position="211"/>
    </location>
</feature>
<comment type="caution">
    <text evidence="2">The sequence shown here is derived from an EMBL/GenBank/DDBJ whole genome shotgun (WGS) entry which is preliminary data.</text>
</comment>
<dbReference type="Pfam" id="PF15575">
    <property type="entry name" value="Imm49"/>
    <property type="match status" value="1"/>
</dbReference>
<evidence type="ECO:0000313" key="3">
    <source>
        <dbReference type="Proteomes" id="UP001223978"/>
    </source>
</evidence>